<evidence type="ECO:0000313" key="2">
    <source>
        <dbReference type="Proteomes" id="UP001055115"/>
    </source>
</evidence>
<protein>
    <submittedName>
        <fullName evidence="1">Uncharacterized protein</fullName>
    </submittedName>
</protein>
<evidence type="ECO:0000313" key="1">
    <source>
        <dbReference type="EMBL" id="GKT48902.1"/>
    </source>
</evidence>
<name>A0AA37UQK2_9PEZI</name>
<dbReference type="GeneID" id="73329885"/>
<reference evidence="1 2" key="1">
    <citation type="submission" date="2022-03" db="EMBL/GenBank/DDBJ databases">
        <title>Genome data of Colletotrichum spp.</title>
        <authorList>
            <person name="Utami Y.D."/>
            <person name="Hiruma K."/>
        </authorList>
    </citation>
    <scope>NUCLEOTIDE SEQUENCE [LARGE SCALE GENOMIC DNA]</scope>
    <source>
        <strain evidence="1 2">MAFF 239500</strain>
    </source>
</reference>
<proteinExistence type="predicted"/>
<dbReference type="Proteomes" id="UP001055115">
    <property type="component" value="Unassembled WGS sequence"/>
</dbReference>
<dbReference type="EMBL" id="BQXU01000026">
    <property type="protein sequence ID" value="GKT48902.1"/>
    <property type="molecule type" value="Genomic_DNA"/>
</dbReference>
<organism evidence="1 2">
    <name type="scientific">Colletotrichum spaethianum</name>
    <dbReference type="NCBI Taxonomy" id="700344"/>
    <lineage>
        <taxon>Eukaryota</taxon>
        <taxon>Fungi</taxon>
        <taxon>Dikarya</taxon>
        <taxon>Ascomycota</taxon>
        <taxon>Pezizomycotina</taxon>
        <taxon>Sordariomycetes</taxon>
        <taxon>Hypocreomycetidae</taxon>
        <taxon>Glomerellales</taxon>
        <taxon>Glomerellaceae</taxon>
        <taxon>Colletotrichum</taxon>
        <taxon>Colletotrichum spaethianum species complex</taxon>
    </lineage>
</organism>
<dbReference type="AlphaFoldDB" id="A0AA37UQK2"/>
<comment type="caution">
    <text evidence="1">The sequence shown here is derived from an EMBL/GenBank/DDBJ whole genome shotgun (WGS) entry which is preliminary data.</text>
</comment>
<accession>A0AA37UQK2</accession>
<gene>
    <name evidence="1" type="ORF">ColSpa_09083</name>
</gene>
<sequence>MSRASTSWVRLPPKIRHEVLSILPGLGGRCSLLATVSQEWHAVIEPLNFAEISLTPPCLSNPDSAAILFRKRSQIRHIWFCVELQQYNCGRCLPKNQEHWGLDDADNRLITDAFQSLFSTSSKWEPRNNLVLDISVYSCDTRHWFKYLSFHPDTRLGKSSSLQRSRDELGTPIDDPTHGWVAGQQKFPLNEHAIEKVFNEIMAEGPFEDEEPEMQWWQTLPLVPAVAVGLLRQQTRRCWKPVALANILTRFPNMKELCYEP</sequence>
<dbReference type="RefSeq" id="XP_049131252.1">
    <property type="nucleotide sequence ID" value="XM_049275295.1"/>
</dbReference>
<keyword evidence="2" id="KW-1185">Reference proteome</keyword>